<dbReference type="Proteomes" id="UP000469670">
    <property type="component" value="Unassembled WGS sequence"/>
</dbReference>
<comment type="caution">
    <text evidence="1">The sequence shown here is derived from an EMBL/GenBank/DDBJ whole genome shotgun (WGS) entry which is preliminary data.</text>
</comment>
<gene>
    <name evidence="1" type="ORF">G3I50_16330</name>
</gene>
<evidence type="ECO:0000313" key="2">
    <source>
        <dbReference type="Proteomes" id="UP000469670"/>
    </source>
</evidence>
<sequence length="68" mass="6923">MSVLERPEAVRSRGLSGGPVAVRGRGLSLRVRPRPLAVTLLLTLLAAGTGALALTRDGLVPPAEVLGA</sequence>
<proteinExistence type="predicted"/>
<feature type="non-terminal residue" evidence="1">
    <location>
        <position position="68"/>
    </location>
</feature>
<dbReference type="AlphaFoldDB" id="A0A7K3RX39"/>
<protein>
    <submittedName>
        <fullName evidence="1">Uncharacterized protein</fullName>
    </submittedName>
</protein>
<name>A0A7K3RX39_9ACTN</name>
<dbReference type="EMBL" id="JAAGMP010000744">
    <property type="protein sequence ID" value="NEC19810.1"/>
    <property type="molecule type" value="Genomic_DNA"/>
</dbReference>
<accession>A0A7K3RX39</accession>
<organism evidence="1 2">
    <name type="scientific">Streptomyces parvus</name>
    <dbReference type="NCBI Taxonomy" id="66428"/>
    <lineage>
        <taxon>Bacteria</taxon>
        <taxon>Bacillati</taxon>
        <taxon>Actinomycetota</taxon>
        <taxon>Actinomycetes</taxon>
        <taxon>Kitasatosporales</taxon>
        <taxon>Streptomycetaceae</taxon>
        <taxon>Streptomyces</taxon>
    </lineage>
</organism>
<reference evidence="1 2" key="1">
    <citation type="submission" date="2020-01" db="EMBL/GenBank/DDBJ databases">
        <title>Insect and environment-associated Actinomycetes.</title>
        <authorList>
            <person name="Currrie C."/>
            <person name="Chevrette M."/>
            <person name="Carlson C."/>
            <person name="Stubbendieck R."/>
            <person name="Wendt-Pienkowski E."/>
        </authorList>
    </citation>
    <scope>NUCLEOTIDE SEQUENCE [LARGE SCALE GENOMIC DNA]</scope>
    <source>
        <strain evidence="1 2">SID7590</strain>
    </source>
</reference>
<evidence type="ECO:0000313" key="1">
    <source>
        <dbReference type="EMBL" id="NEC19810.1"/>
    </source>
</evidence>